<keyword evidence="8" id="KW-0539">Nucleus</keyword>
<dbReference type="FunFam" id="3.30.420.10:FF:000065">
    <property type="entry name" value="Protein RRP6-like 2 isoform A"/>
    <property type="match status" value="1"/>
</dbReference>
<feature type="compositionally biased region" description="Polar residues" evidence="10">
    <location>
        <begin position="889"/>
        <end position="908"/>
    </location>
</feature>
<dbReference type="GO" id="GO:0071038">
    <property type="term" value="P:TRAMP-dependent tRNA surveillance pathway"/>
    <property type="evidence" value="ECO:0007669"/>
    <property type="project" value="TreeGrafter"/>
</dbReference>
<keyword evidence="6" id="KW-0269">Exonuclease</keyword>
<dbReference type="GO" id="GO:0000175">
    <property type="term" value="F:3'-5'-RNA exonuclease activity"/>
    <property type="evidence" value="ECO:0007669"/>
    <property type="project" value="InterPro"/>
</dbReference>
<dbReference type="GO" id="GO:0005730">
    <property type="term" value="C:nucleolus"/>
    <property type="evidence" value="ECO:0007669"/>
    <property type="project" value="TreeGrafter"/>
</dbReference>
<dbReference type="GO" id="GO:0071039">
    <property type="term" value="P:nuclear polyadenylation-dependent CUT catabolic process"/>
    <property type="evidence" value="ECO:0007669"/>
    <property type="project" value="TreeGrafter"/>
</dbReference>
<sequence length="991" mass="111634">MNMEVDPLQSETDALKQKSEALVALSNSAITSSISKISGSSRVLPSEKDFHFYYNFDEFKGPIDEIGAKSQSMLEQINSAKQLWGGKEMEFPQDVDDEAYDWLVNVNDEVIEKFDVSVDEFSRLRKVEEEAARARPLVDEDGFQLVCGKKKKGLGIGGMREKEEIVPSPSVRVVERDKKTEGPKQKVPFHISTIRRPQEEYNILVNNTNTPFQHVWLEKSEDESKFIHPLEKLSVNDFVDCNIESLEPVMPPPLESTPFKMVEEVKDLKELAAKLRSANEIAVDLEHNQYRSFQGLTCLMQISTRTEDFVVDTLKLRIHIGPYLREIFKDPTKKKVMHGADRDIAWLQRDFGIYVCNLFDTGQASRVLQMERHSLEHLLQHFCGVTANKQYQNADWRLRPLPREMLRYAREDTHYLLYIYDLMRIRLLSESTDPENPKVLLLEVYKRSYDLCMQLYEKELLTDTSYLYIYGSVSCSLNMRRCTLSDLAGLAIDFANVQAANLNAQQLSIVAGLCDWRDAIARAEDESTGYLLPNKVLLEIVILHYFFNGKAKQMPLTTSKLRHLVKSKHPYVERNLGAVVNIIRHAVQNASSFEAVAQQLKEARIQMAPELNNAGTDISEAQTGCIGEGSDGSQHEQAPAHLQLKDQGLKLTGHDPKPRKDRCGVLVKDSRQNGNITKGINGSVTLESQKEQVAFSSQKNVAETTVQLLKKPGRAFGALLGSSASKKKTDLKKDEIKLEQIKSTVNLPFYSFSSREQELKPATKESPEEPNRTSDAQLSGESSCEPELGSTSEDVILLDGDQRSIQACEEPDRAFEVLPSESHPVESGSNTMLDDVILLDSDTSDEEPADSLDRDQNHVDSNDHQVACQPEIVVLDEDDDEDNEPISLTDLSSSFQKCLQPMNQSQVSKQEKDPEDTGGLQFKPFDYEAARKEVKFGEPAKRDLKTGDNNNNSGKKKGLVTDRSSNDEDLLPQGKRRQAFPASGNRSATFR</sequence>
<feature type="compositionally biased region" description="Basic and acidic residues" evidence="10">
    <location>
        <begin position="755"/>
        <end position="772"/>
    </location>
</feature>
<feature type="compositionally biased region" description="Polar residues" evidence="10">
    <location>
        <begin position="773"/>
        <end position="782"/>
    </location>
</feature>
<dbReference type="Pfam" id="PF00570">
    <property type="entry name" value="HRDC"/>
    <property type="match status" value="1"/>
</dbReference>
<evidence type="ECO:0000256" key="6">
    <source>
        <dbReference type="ARBA" id="ARBA00022839"/>
    </source>
</evidence>
<dbReference type="SUPFAM" id="SSF47819">
    <property type="entry name" value="HRDC-like"/>
    <property type="match status" value="1"/>
</dbReference>
<dbReference type="AlphaFoldDB" id="A0A803N0F1"/>
<dbReference type="InterPro" id="IPR002562">
    <property type="entry name" value="3'-5'_exonuclease_dom"/>
</dbReference>
<dbReference type="FunFam" id="1.10.150.80:FF:000001">
    <property type="entry name" value="Putative exosome component 10"/>
    <property type="match status" value="1"/>
</dbReference>
<dbReference type="InterPro" id="IPR010997">
    <property type="entry name" value="HRDC-like_sf"/>
</dbReference>
<keyword evidence="4" id="KW-0378">Hydrolase</keyword>
<comment type="subcellular location">
    <subcellularLocation>
        <location evidence="1">Nucleus</location>
    </subcellularLocation>
</comment>
<feature type="domain" description="3'-5' exonuclease" evidence="11">
    <location>
        <begin position="259"/>
        <end position="428"/>
    </location>
</feature>
<accession>A0A803N0F1</accession>
<evidence type="ECO:0000313" key="13">
    <source>
        <dbReference type="Proteomes" id="UP000596660"/>
    </source>
</evidence>
<dbReference type="GO" id="GO:0000166">
    <property type="term" value="F:nucleotide binding"/>
    <property type="evidence" value="ECO:0007669"/>
    <property type="project" value="InterPro"/>
</dbReference>
<dbReference type="GO" id="GO:0071051">
    <property type="term" value="P:poly(A)-dependent snoRNA 3'-end processing"/>
    <property type="evidence" value="ECO:0007669"/>
    <property type="project" value="TreeGrafter"/>
</dbReference>
<dbReference type="Gramene" id="AUR62038435-RA">
    <property type="protein sequence ID" value="AUR62038435-RA:cds"/>
    <property type="gene ID" value="AUR62038435"/>
</dbReference>
<dbReference type="InterPro" id="IPR012337">
    <property type="entry name" value="RNaseH-like_sf"/>
</dbReference>
<dbReference type="InterPro" id="IPR049559">
    <property type="entry name" value="Rrp6p-like_exo"/>
</dbReference>
<keyword evidence="13" id="KW-1185">Reference proteome</keyword>
<evidence type="ECO:0000313" key="12">
    <source>
        <dbReference type="EnsemblPlants" id="AUR62038435-RA:cds"/>
    </source>
</evidence>
<evidence type="ECO:0000256" key="3">
    <source>
        <dbReference type="ARBA" id="ARBA00022722"/>
    </source>
</evidence>
<dbReference type="GO" id="GO:0003727">
    <property type="term" value="F:single-stranded RNA binding"/>
    <property type="evidence" value="ECO:0007669"/>
    <property type="project" value="TreeGrafter"/>
</dbReference>
<name>A0A803N0F1_CHEQI</name>
<evidence type="ECO:0000256" key="4">
    <source>
        <dbReference type="ARBA" id="ARBA00022801"/>
    </source>
</evidence>
<evidence type="ECO:0000256" key="9">
    <source>
        <dbReference type="ARBA" id="ARBA00043957"/>
    </source>
</evidence>
<evidence type="ECO:0000256" key="8">
    <source>
        <dbReference type="ARBA" id="ARBA00023242"/>
    </source>
</evidence>
<dbReference type="InterPro" id="IPR002121">
    <property type="entry name" value="HRDC_dom"/>
</dbReference>
<dbReference type="Gene3D" id="3.30.420.10">
    <property type="entry name" value="Ribonuclease H-like superfamily/Ribonuclease H"/>
    <property type="match status" value="1"/>
</dbReference>
<dbReference type="GO" id="GO:0071040">
    <property type="term" value="P:nuclear polyadenylation-dependent antisense transcript catabolic process"/>
    <property type="evidence" value="ECO:0007669"/>
    <property type="project" value="TreeGrafter"/>
</dbReference>
<keyword evidence="3" id="KW-0540">Nuclease</keyword>
<proteinExistence type="inferred from homology"/>
<evidence type="ECO:0000256" key="10">
    <source>
        <dbReference type="SAM" id="MobiDB-lite"/>
    </source>
</evidence>
<dbReference type="Pfam" id="PF01612">
    <property type="entry name" value="DNA_pol_A_exo1"/>
    <property type="match status" value="1"/>
</dbReference>
<keyword evidence="2" id="KW-0698">rRNA processing</keyword>
<dbReference type="GO" id="GO:0000176">
    <property type="term" value="C:nuclear exosome (RNase complex)"/>
    <property type="evidence" value="ECO:0007669"/>
    <property type="project" value="InterPro"/>
</dbReference>
<reference evidence="12" key="1">
    <citation type="journal article" date="2017" name="Nature">
        <title>The genome of Chenopodium quinoa.</title>
        <authorList>
            <person name="Jarvis D.E."/>
            <person name="Ho Y.S."/>
            <person name="Lightfoot D.J."/>
            <person name="Schmoeckel S.M."/>
            <person name="Li B."/>
            <person name="Borm T.J.A."/>
            <person name="Ohyanagi H."/>
            <person name="Mineta K."/>
            <person name="Michell C.T."/>
            <person name="Saber N."/>
            <person name="Kharbatia N.M."/>
            <person name="Rupper R.R."/>
            <person name="Sharp A.R."/>
            <person name="Dally N."/>
            <person name="Boughton B.A."/>
            <person name="Woo Y.H."/>
            <person name="Gao G."/>
            <person name="Schijlen E.G.W.M."/>
            <person name="Guo X."/>
            <person name="Momin A.A."/>
            <person name="Negrao S."/>
            <person name="Al-Babili S."/>
            <person name="Gehring C."/>
            <person name="Roessner U."/>
            <person name="Jung C."/>
            <person name="Murphy K."/>
            <person name="Arold S.T."/>
            <person name="Gojobori T."/>
            <person name="van der Linden C.G."/>
            <person name="van Loo E.N."/>
            <person name="Jellen E.N."/>
            <person name="Maughan P.J."/>
            <person name="Tester M."/>
        </authorList>
    </citation>
    <scope>NUCLEOTIDE SEQUENCE [LARGE SCALE GENOMIC DNA]</scope>
    <source>
        <strain evidence="12">cv. PI 614886</strain>
    </source>
</reference>
<evidence type="ECO:0000256" key="7">
    <source>
        <dbReference type="ARBA" id="ARBA00023158"/>
    </source>
</evidence>
<evidence type="ECO:0000256" key="5">
    <source>
        <dbReference type="ARBA" id="ARBA00022835"/>
    </source>
</evidence>
<reference evidence="12" key="2">
    <citation type="submission" date="2021-03" db="UniProtKB">
        <authorList>
            <consortium name="EnsemblPlants"/>
        </authorList>
    </citation>
    <scope>IDENTIFICATION</scope>
</reference>
<organism evidence="12 13">
    <name type="scientific">Chenopodium quinoa</name>
    <name type="common">Quinoa</name>
    <dbReference type="NCBI Taxonomy" id="63459"/>
    <lineage>
        <taxon>Eukaryota</taxon>
        <taxon>Viridiplantae</taxon>
        <taxon>Streptophyta</taxon>
        <taxon>Embryophyta</taxon>
        <taxon>Tracheophyta</taxon>
        <taxon>Spermatophyta</taxon>
        <taxon>Magnoliopsida</taxon>
        <taxon>eudicotyledons</taxon>
        <taxon>Gunneridae</taxon>
        <taxon>Pentapetalae</taxon>
        <taxon>Caryophyllales</taxon>
        <taxon>Chenopodiaceae</taxon>
        <taxon>Chenopodioideae</taxon>
        <taxon>Atripliceae</taxon>
        <taxon>Chenopodium</taxon>
    </lineage>
</organism>
<dbReference type="InterPro" id="IPR036397">
    <property type="entry name" value="RNaseH_sf"/>
</dbReference>
<feature type="region of interest" description="Disordered" evidence="10">
    <location>
        <begin position="879"/>
        <end position="991"/>
    </location>
</feature>
<dbReference type="GO" id="GO:0080188">
    <property type="term" value="P:gene silencing by siRNA-directed DNA methylation"/>
    <property type="evidence" value="ECO:0007669"/>
    <property type="project" value="UniProtKB-ARBA"/>
</dbReference>
<dbReference type="Pfam" id="PF08066">
    <property type="entry name" value="PMC2NT"/>
    <property type="match status" value="1"/>
</dbReference>
<dbReference type="GO" id="GO:0000467">
    <property type="term" value="P:exonucleolytic trimming to generate mature 3'-end of 5.8S rRNA from tricistronic rRNA transcript (SSU-rRNA, 5.8S rRNA, LSU-rRNA)"/>
    <property type="evidence" value="ECO:0007669"/>
    <property type="project" value="InterPro"/>
</dbReference>
<evidence type="ECO:0000256" key="1">
    <source>
        <dbReference type="ARBA" id="ARBA00004123"/>
    </source>
</evidence>
<evidence type="ECO:0000259" key="11">
    <source>
        <dbReference type="SMART" id="SM00474"/>
    </source>
</evidence>
<dbReference type="PANTHER" id="PTHR12124:SF47">
    <property type="entry name" value="EXOSOME COMPONENT 10"/>
    <property type="match status" value="1"/>
</dbReference>
<keyword evidence="5" id="KW-0271">Exosome</keyword>
<dbReference type="CDD" id="cd06147">
    <property type="entry name" value="Rrp6p_like_exo"/>
    <property type="match status" value="1"/>
</dbReference>
<dbReference type="OMA" id="DWLVNIN"/>
<protein>
    <recommendedName>
        <fullName evidence="11">3'-5' exonuclease domain-containing protein</fullName>
    </recommendedName>
</protein>
<feature type="region of interest" description="Disordered" evidence="10">
    <location>
        <begin position="755"/>
        <end position="790"/>
    </location>
</feature>
<dbReference type="GO" id="GO:0071044">
    <property type="term" value="P:histone mRNA catabolic process"/>
    <property type="evidence" value="ECO:0007669"/>
    <property type="project" value="TreeGrafter"/>
</dbReference>
<dbReference type="EnsemblPlants" id="AUR62038435-RA">
    <property type="protein sequence ID" value="AUR62038435-RA:cds"/>
    <property type="gene ID" value="AUR62038435"/>
</dbReference>
<dbReference type="GO" id="GO:0071035">
    <property type="term" value="P:nuclear polyadenylation-dependent rRNA catabolic process"/>
    <property type="evidence" value="ECO:0007669"/>
    <property type="project" value="TreeGrafter"/>
</dbReference>
<dbReference type="Gene3D" id="1.10.150.80">
    <property type="entry name" value="HRDC domain"/>
    <property type="match status" value="1"/>
</dbReference>
<feature type="compositionally biased region" description="Basic and acidic residues" evidence="10">
    <location>
        <begin position="925"/>
        <end position="946"/>
    </location>
</feature>
<dbReference type="GO" id="GO:0071037">
    <property type="term" value="P:nuclear polyadenylation-dependent snRNA catabolic process"/>
    <property type="evidence" value="ECO:0007669"/>
    <property type="project" value="TreeGrafter"/>
</dbReference>
<evidence type="ECO:0000256" key="2">
    <source>
        <dbReference type="ARBA" id="ARBA00022552"/>
    </source>
</evidence>
<comment type="similarity">
    <text evidence="9">Belongs to the exosome component 10/RRP6 family.</text>
</comment>
<dbReference type="PANTHER" id="PTHR12124">
    <property type="entry name" value="POLYMYOSITIS/SCLERODERMA AUTOANTIGEN-RELATED"/>
    <property type="match status" value="1"/>
</dbReference>
<dbReference type="InterPro" id="IPR012588">
    <property type="entry name" value="Exosome-assoc_fac_Rrp6_N"/>
</dbReference>
<dbReference type="Proteomes" id="UP000596660">
    <property type="component" value="Unplaced"/>
</dbReference>
<dbReference type="InterPro" id="IPR045092">
    <property type="entry name" value="Rrp6-like"/>
</dbReference>
<dbReference type="SUPFAM" id="SSF53098">
    <property type="entry name" value="Ribonuclease H-like"/>
    <property type="match status" value="1"/>
</dbReference>
<dbReference type="GO" id="GO:0071036">
    <property type="term" value="P:nuclear polyadenylation-dependent snoRNA catabolic process"/>
    <property type="evidence" value="ECO:0007669"/>
    <property type="project" value="TreeGrafter"/>
</dbReference>
<dbReference type="SMART" id="SM00474">
    <property type="entry name" value="35EXOc"/>
    <property type="match status" value="1"/>
</dbReference>
<keyword evidence="7" id="KW-0943">RNA-mediated gene silencing</keyword>
<dbReference type="InterPro" id="IPR044876">
    <property type="entry name" value="HRDC_dom_sf"/>
</dbReference>